<dbReference type="SUPFAM" id="SSF52540">
    <property type="entry name" value="P-loop containing nucleoside triphosphate hydrolases"/>
    <property type="match status" value="1"/>
</dbReference>
<dbReference type="InterPro" id="IPR042197">
    <property type="entry name" value="Apaf_helical"/>
</dbReference>
<dbReference type="Pfam" id="PF23559">
    <property type="entry name" value="WHD_DRP"/>
    <property type="match status" value="1"/>
</dbReference>
<keyword evidence="4" id="KW-0547">Nucleotide-binding</keyword>
<evidence type="ECO:0000259" key="7">
    <source>
        <dbReference type="Pfam" id="PF00931"/>
    </source>
</evidence>
<feature type="non-terminal residue" evidence="10">
    <location>
        <position position="1"/>
    </location>
</feature>
<dbReference type="InterPro" id="IPR027417">
    <property type="entry name" value="P-loop_NTPase"/>
</dbReference>
<dbReference type="EMBL" id="CAUOFW020000790">
    <property type="protein sequence ID" value="CAK9136967.1"/>
    <property type="molecule type" value="Genomic_DNA"/>
</dbReference>
<dbReference type="InterPro" id="IPR044974">
    <property type="entry name" value="Disease_R_plants"/>
</dbReference>
<comment type="similarity">
    <text evidence="1">Belongs to the disease resistance NB-LRR family.</text>
</comment>
<dbReference type="InterPro" id="IPR055414">
    <property type="entry name" value="LRR_R13L4/SHOC2-like"/>
</dbReference>
<dbReference type="Gene3D" id="3.40.50.300">
    <property type="entry name" value="P-loop containing nucleotide triphosphate hydrolases"/>
    <property type="match status" value="1"/>
</dbReference>
<dbReference type="Proteomes" id="UP001642360">
    <property type="component" value="Unassembled WGS sequence"/>
</dbReference>
<organism evidence="10 11">
    <name type="scientific">Ilex paraguariensis</name>
    <name type="common">yerba mate</name>
    <dbReference type="NCBI Taxonomy" id="185542"/>
    <lineage>
        <taxon>Eukaryota</taxon>
        <taxon>Viridiplantae</taxon>
        <taxon>Streptophyta</taxon>
        <taxon>Embryophyta</taxon>
        <taxon>Tracheophyta</taxon>
        <taxon>Spermatophyta</taxon>
        <taxon>Magnoliopsida</taxon>
        <taxon>eudicotyledons</taxon>
        <taxon>Gunneridae</taxon>
        <taxon>Pentapetalae</taxon>
        <taxon>asterids</taxon>
        <taxon>campanulids</taxon>
        <taxon>Aquifoliales</taxon>
        <taxon>Aquifoliaceae</taxon>
        <taxon>Ilex</taxon>
    </lineage>
</organism>
<evidence type="ECO:0000259" key="9">
    <source>
        <dbReference type="Pfam" id="PF23598"/>
    </source>
</evidence>
<dbReference type="AlphaFoldDB" id="A0ABC8QZ83"/>
<dbReference type="GO" id="GO:0005524">
    <property type="term" value="F:ATP binding"/>
    <property type="evidence" value="ECO:0007669"/>
    <property type="project" value="UniProtKB-KW"/>
</dbReference>
<protein>
    <recommendedName>
        <fullName evidence="12">NB-ARC domain-containing protein</fullName>
    </recommendedName>
</protein>
<feature type="domain" description="Disease resistance protein winged helix" evidence="8">
    <location>
        <begin position="191"/>
        <end position="262"/>
    </location>
</feature>
<evidence type="ECO:0000256" key="2">
    <source>
        <dbReference type="ARBA" id="ARBA00022614"/>
    </source>
</evidence>
<evidence type="ECO:0000256" key="3">
    <source>
        <dbReference type="ARBA" id="ARBA00022737"/>
    </source>
</evidence>
<dbReference type="InterPro" id="IPR058922">
    <property type="entry name" value="WHD_DRP"/>
</dbReference>
<dbReference type="PANTHER" id="PTHR23155:SF1205">
    <property type="entry name" value="DISEASE RESISTANCE PROTEIN RPM1"/>
    <property type="match status" value="1"/>
</dbReference>
<evidence type="ECO:0008006" key="12">
    <source>
        <dbReference type="Google" id="ProtNLM"/>
    </source>
</evidence>
<keyword evidence="6" id="KW-0067">ATP-binding</keyword>
<dbReference type="InterPro" id="IPR002182">
    <property type="entry name" value="NB-ARC"/>
</dbReference>
<keyword evidence="5" id="KW-0611">Plant defense</keyword>
<dbReference type="Gene3D" id="1.10.8.430">
    <property type="entry name" value="Helical domain of apoptotic protease-activating factors"/>
    <property type="match status" value="1"/>
</dbReference>
<dbReference type="InterPro" id="IPR036388">
    <property type="entry name" value="WH-like_DNA-bd_sf"/>
</dbReference>
<dbReference type="GO" id="GO:0051707">
    <property type="term" value="P:response to other organism"/>
    <property type="evidence" value="ECO:0007669"/>
    <property type="project" value="UniProtKB-ARBA"/>
</dbReference>
<keyword evidence="11" id="KW-1185">Reference proteome</keyword>
<dbReference type="Gene3D" id="3.80.10.10">
    <property type="entry name" value="Ribonuclease Inhibitor"/>
    <property type="match status" value="2"/>
</dbReference>
<dbReference type="InterPro" id="IPR003591">
    <property type="entry name" value="Leu-rich_rpt_typical-subtyp"/>
</dbReference>
<dbReference type="PROSITE" id="PS51450">
    <property type="entry name" value="LRR"/>
    <property type="match status" value="1"/>
</dbReference>
<name>A0ABC8QZ83_9AQUA</name>
<dbReference type="PANTHER" id="PTHR23155">
    <property type="entry name" value="DISEASE RESISTANCE PROTEIN RP"/>
    <property type="match status" value="1"/>
</dbReference>
<dbReference type="Pfam" id="PF00931">
    <property type="entry name" value="NB-ARC"/>
    <property type="match status" value="1"/>
</dbReference>
<dbReference type="FunFam" id="1.10.10.10:FF:000322">
    <property type="entry name" value="Probable disease resistance protein At1g63360"/>
    <property type="match status" value="1"/>
</dbReference>
<keyword evidence="2" id="KW-0433">Leucine-rich repeat</keyword>
<evidence type="ECO:0000256" key="6">
    <source>
        <dbReference type="ARBA" id="ARBA00022840"/>
    </source>
</evidence>
<dbReference type="SMART" id="SM00369">
    <property type="entry name" value="LRR_TYP"/>
    <property type="match status" value="2"/>
</dbReference>
<dbReference type="Gene3D" id="1.10.10.10">
    <property type="entry name" value="Winged helix-like DNA-binding domain superfamily/Winged helix DNA-binding domain"/>
    <property type="match status" value="1"/>
</dbReference>
<evidence type="ECO:0000313" key="11">
    <source>
        <dbReference type="Proteomes" id="UP001642360"/>
    </source>
</evidence>
<dbReference type="InterPro" id="IPR032675">
    <property type="entry name" value="LRR_dom_sf"/>
</dbReference>
<proteinExistence type="inferred from homology"/>
<keyword evidence="3" id="KW-0677">Repeat</keyword>
<reference evidence="10 11" key="1">
    <citation type="submission" date="2024-02" db="EMBL/GenBank/DDBJ databases">
        <authorList>
            <person name="Vignale AGUSTIN F."/>
            <person name="Sosa J E."/>
            <person name="Modenutti C."/>
        </authorList>
    </citation>
    <scope>NUCLEOTIDE SEQUENCE [LARGE SCALE GENOMIC DNA]</scope>
</reference>
<dbReference type="SUPFAM" id="SSF52058">
    <property type="entry name" value="L domain-like"/>
    <property type="match status" value="1"/>
</dbReference>
<evidence type="ECO:0000256" key="4">
    <source>
        <dbReference type="ARBA" id="ARBA00022741"/>
    </source>
</evidence>
<evidence type="ECO:0000259" key="8">
    <source>
        <dbReference type="Pfam" id="PF23559"/>
    </source>
</evidence>
<evidence type="ECO:0000256" key="1">
    <source>
        <dbReference type="ARBA" id="ARBA00008894"/>
    </source>
</evidence>
<gene>
    <name evidence="10" type="ORF">ILEXP_LOCUS3979</name>
</gene>
<evidence type="ECO:0000256" key="5">
    <source>
        <dbReference type="ARBA" id="ARBA00022821"/>
    </source>
</evidence>
<dbReference type="InterPro" id="IPR001611">
    <property type="entry name" value="Leu-rich_rpt"/>
</dbReference>
<dbReference type="PRINTS" id="PR00364">
    <property type="entry name" value="DISEASERSIST"/>
</dbReference>
<dbReference type="Pfam" id="PF23598">
    <property type="entry name" value="LRR_14"/>
    <property type="match status" value="1"/>
</dbReference>
<evidence type="ECO:0000313" key="10">
    <source>
        <dbReference type="EMBL" id="CAK9136967.1"/>
    </source>
</evidence>
<sequence>DIIKKLQAQPAGMETMNDNELKATIKEFLQERRYVVVLDDIWSIDAWDAIKYALPDGNHGSRVLLTTRVLDVASVSRFESRGHLYEMKALSDEESWTLFCQKTFEDKRCPQHLKGLSRNVLRKCEGLPLAIVAIGGVLALKESITEWEMILRELSAEVQDEGRISRMKKILSLSYNDLPYNLKICFIYLSIFPEDYEIDRKKVIRLWTSLRLVQESQIKTPTEVADNYINQLLNRSLIQLVSSTKEGKPKIFCIHDLLRDIILSKSREQHIVIVAREQDVTDLPYKVRHLAFHHFKGLQQQRMHFLPLHSLLMFAAANPESVLSMFPLIFGCCKLLKVLDLSYGWWVLPDDVSKLRHLKYLCIRESRLKTIPKSIGELRNLEILDLTGNRLSYLPEEIGNLGKLEILDLSYNQELELPVEIGKLQKLRNLYVGYTFWGSFTIPPEIENLPSLQKLRTISAYKKNGNIITGEIEKLTQLKTLHIVKLRREDGVALCSALRKLTKLGSLSVWSNGDIIDLSSFPSSPSLLRKLTLHGLLERAPHWMSSLYSLVKVTFESTHLQDDPLQCLQDLPNLQCLELHWAYSGEELCFKAGGFSRLKKLWIWSLEKLRWVKIEQGAMPDLAWMSIVYCEQLEEVPSGIEHLTKLGVFELRRISKSLSYQFREIGHHSKLAHIPHVSII</sequence>
<feature type="domain" description="Disease resistance R13L4/SHOC-2-like LRR" evidence="9">
    <location>
        <begin position="387"/>
        <end position="647"/>
    </location>
</feature>
<dbReference type="GO" id="GO:0006952">
    <property type="term" value="P:defense response"/>
    <property type="evidence" value="ECO:0007669"/>
    <property type="project" value="UniProtKB-KW"/>
</dbReference>
<feature type="domain" description="NB-ARC" evidence="7">
    <location>
        <begin position="1"/>
        <end position="107"/>
    </location>
</feature>
<accession>A0ABC8QZ83</accession>
<comment type="caution">
    <text evidence="10">The sequence shown here is derived from an EMBL/GenBank/DDBJ whole genome shotgun (WGS) entry which is preliminary data.</text>
</comment>